<evidence type="ECO:0000313" key="2">
    <source>
        <dbReference type="EMBL" id="TQM16213.1"/>
    </source>
</evidence>
<sequence>MGLRRRRSTSGRSDGATDGASDVTAGVAAVTSTAGRAARTAGAATENAGAELAARARKPLTAARAKRMIGVGKAVAPLLAPYALAAAGVARARWDAYRAARLGVEPGQLATYAGPGGALHARLSRLAQALDELESGSESDTTNAARSFAAETRPRLADLAVAVRAAEQMPTTRRRTAYRAIGGELDRLEVALLRHLGIAT</sequence>
<feature type="region of interest" description="Disordered" evidence="1">
    <location>
        <begin position="1"/>
        <end position="20"/>
    </location>
</feature>
<name>A0A543E3U1_9PSEU</name>
<protein>
    <submittedName>
        <fullName evidence="2">Uncharacterized protein</fullName>
    </submittedName>
</protein>
<comment type="caution">
    <text evidence="2">The sequence shown here is derived from an EMBL/GenBank/DDBJ whole genome shotgun (WGS) entry which is preliminary data.</text>
</comment>
<dbReference type="InterPro" id="IPR045522">
    <property type="entry name" value="DUF6474"/>
</dbReference>
<evidence type="ECO:0000313" key="3">
    <source>
        <dbReference type="Proteomes" id="UP000315677"/>
    </source>
</evidence>
<proteinExistence type="predicted"/>
<dbReference type="EMBL" id="VFPA01000001">
    <property type="protein sequence ID" value="TQM16213.1"/>
    <property type="molecule type" value="Genomic_DNA"/>
</dbReference>
<keyword evidence="3" id="KW-1185">Reference proteome</keyword>
<organism evidence="2 3">
    <name type="scientific">Pseudonocardia kunmingensis</name>
    <dbReference type="NCBI Taxonomy" id="630975"/>
    <lineage>
        <taxon>Bacteria</taxon>
        <taxon>Bacillati</taxon>
        <taxon>Actinomycetota</taxon>
        <taxon>Actinomycetes</taxon>
        <taxon>Pseudonocardiales</taxon>
        <taxon>Pseudonocardiaceae</taxon>
        <taxon>Pseudonocardia</taxon>
    </lineage>
</organism>
<accession>A0A543E3U1</accession>
<evidence type="ECO:0000256" key="1">
    <source>
        <dbReference type="SAM" id="MobiDB-lite"/>
    </source>
</evidence>
<reference evidence="2 3" key="1">
    <citation type="submission" date="2019-06" db="EMBL/GenBank/DDBJ databases">
        <title>Sequencing the genomes of 1000 actinobacteria strains.</title>
        <authorList>
            <person name="Klenk H.-P."/>
        </authorList>
    </citation>
    <scope>NUCLEOTIDE SEQUENCE [LARGE SCALE GENOMIC DNA]</scope>
    <source>
        <strain evidence="2 3">DSM 45301</strain>
    </source>
</reference>
<gene>
    <name evidence="2" type="ORF">FB558_3021</name>
</gene>
<dbReference type="Proteomes" id="UP000315677">
    <property type="component" value="Unassembled WGS sequence"/>
</dbReference>
<dbReference type="AlphaFoldDB" id="A0A543E3U1"/>
<dbReference type="Pfam" id="PF20079">
    <property type="entry name" value="DUF6474"/>
    <property type="match status" value="1"/>
</dbReference>